<reference evidence="2 3" key="1">
    <citation type="journal article" date="2014" name="Int. J. Syst. Evol. Microbiol.">
        <title>Complete genome sequence of Corynebacterium casei LMG S-19264T (=DSM 44701T), isolated from a smear-ripened cheese.</title>
        <authorList>
            <consortium name="US DOE Joint Genome Institute (JGI-PGF)"/>
            <person name="Walter F."/>
            <person name="Albersmeier A."/>
            <person name="Kalinowski J."/>
            <person name="Ruckert C."/>
        </authorList>
    </citation>
    <scope>NUCLEOTIDE SEQUENCE [LARGE SCALE GENOMIC DNA]</scope>
    <source>
        <strain evidence="2 3">CCM 8669</strain>
    </source>
</reference>
<protein>
    <submittedName>
        <fullName evidence="2">Lysophospholipase</fullName>
    </submittedName>
</protein>
<feature type="domain" description="Serine aminopeptidase S33" evidence="1">
    <location>
        <begin position="32"/>
        <end position="257"/>
    </location>
</feature>
<gene>
    <name evidence="2" type="ORF">GCM10007359_09770</name>
</gene>
<evidence type="ECO:0000259" key="1">
    <source>
        <dbReference type="Pfam" id="PF12146"/>
    </source>
</evidence>
<dbReference type="Pfam" id="PF12146">
    <property type="entry name" value="Hydrolase_4"/>
    <property type="match status" value="1"/>
</dbReference>
<sequence length="273" mass="30681">MCHKKVYCVDMTTFTHQGTHGELFARMEAPVSPRYLVLLAHGYGEHIGRYEELFEKITQHGGAIYAQDHQGHGKSEGERAYVADFESVVEDLHKLYQRAASEYPQLPVFLIGHSMGGMIAARYTQLYGTELTATVLSGPLLEGSPLLDFLLENDDARTAPIDSMALSRDPEVGEVYKADPLVWQGEWKIPMLQSLKSELELIKVGGRLETPTMWLVGGEDPLCPPSVTEPVWEKIKPVDSRQKVYPGARHEIFNETNRAEVFEDVLTFIVSYL</sequence>
<dbReference type="AlphaFoldDB" id="A0A917IRE9"/>
<dbReference type="SUPFAM" id="SSF53474">
    <property type="entry name" value="alpha/beta-Hydrolases"/>
    <property type="match status" value="1"/>
</dbReference>
<organism evidence="2 3">
    <name type="scientific">Rothia aerolata</name>
    <dbReference type="NCBI Taxonomy" id="1812262"/>
    <lineage>
        <taxon>Bacteria</taxon>
        <taxon>Bacillati</taxon>
        <taxon>Actinomycetota</taxon>
        <taxon>Actinomycetes</taxon>
        <taxon>Micrococcales</taxon>
        <taxon>Micrococcaceae</taxon>
        <taxon>Rothia</taxon>
    </lineage>
</organism>
<dbReference type="Proteomes" id="UP000600171">
    <property type="component" value="Unassembled WGS sequence"/>
</dbReference>
<comment type="caution">
    <text evidence="2">The sequence shown here is derived from an EMBL/GenBank/DDBJ whole genome shotgun (WGS) entry which is preliminary data.</text>
</comment>
<evidence type="ECO:0000313" key="2">
    <source>
        <dbReference type="EMBL" id="GGH61008.1"/>
    </source>
</evidence>
<dbReference type="InterPro" id="IPR022742">
    <property type="entry name" value="Hydrolase_4"/>
</dbReference>
<name>A0A917IRE9_9MICC</name>
<accession>A0A917IRE9</accession>
<dbReference type="Gene3D" id="3.40.50.1820">
    <property type="entry name" value="alpha/beta hydrolase"/>
    <property type="match status" value="1"/>
</dbReference>
<dbReference type="EMBL" id="BMDC01000001">
    <property type="protein sequence ID" value="GGH61008.1"/>
    <property type="molecule type" value="Genomic_DNA"/>
</dbReference>
<keyword evidence="3" id="KW-1185">Reference proteome</keyword>
<dbReference type="InterPro" id="IPR029058">
    <property type="entry name" value="AB_hydrolase_fold"/>
</dbReference>
<dbReference type="PANTHER" id="PTHR11614">
    <property type="entry name" value="PHOSPHOLIPASE-RELATED"/>
    <property type="match status" value="1"/>
</dbReference>
<evidence type="ECO:0000313" key="3">
    <source>
        <dbReference type="Proteomes" id="UP000600171"/>
    </source>
</evidence>
<dbReference type="InterPro" id="IPR051044">
    <property type="entry name" value="MAG_DAG_Lipase"/>
</dbReference>
<proteinExistence type="predicted"/>